<feature type="signal peptide" evidence="1">
    <location>
        <begin position="1"/>
        <end position="19"/>
    </location>
</feature>
<gene>
    <name evidence="2" type="ordered locus">Hoch_1869</name>
</gene>
<proteinExistence type="predicted"/>
<dbReference type="AlphaFoldDB" id="D0LYU7"/>
<evidence type="ECO:0000313" key="3">
    <source>
        <dbReference type="Proteomes" id="UP000001880"/>
    </source>
</evidence>
<dbReference type="KEGG" id="hoh:Hoch_1869"/>
<dbReference type="STRING" id="502025.Hoch_1869"/>
<keyword evidence="1" id="KW-0732">Signal</keyword>
<evidence type="ECO:0000313" key="2">
    <source>
        <dbReference type="EMBL" id="ACY14417.1"/>
    </source>
</evidence>
<evidence type="ECO:0000256" key="1">
    <source>
        <dbReference type="SAM" id="SignalP"/>
    </source>
</evidence>
<accession>D0LYU7</accession>
<name>D0LYU7_HALO1</name>
<protein>
    <recommendedName>
        <fullName evidence="4">Lipoprotein</fullName>
    </recommendedName>
</protein>
<dbReference type="EMBL" id="CP001804">
    <property type="protein sequence ID" value="ACY14417.1"/>
    <property type="molecule type" value="Genomic_DNA"/>
</dbReference>
<reference evidence="2 3" key="1">
    <citation type="journal article" date="2010" name="Stand. Genomic Sci.">
        <title>Complete genome sequence of Haliangium ochraceum type strain (SMP-2).</title>
        <authorList>
            <consortium name="US DOE Joint Genome Institute (JGI-PGF)"/>
            <person name="Ivanova N."/>
            <person name="Daum C."/>
            <person name="Lang E."/>
            <person name="Abt B."/>
            <person name="Kopitz M."/>
            <person name="Saunders E."/>
            <person name="Lapidus A."/>
            <person name="Lucas S."/>
            <person name="Glavina Del Rio T."/>
            <person name="Nolan M."/>
            <person name="Tice H."/>
            <person name="Copeland A."/>
            <person name="Cheng J.F."/>
            <person name="Chen F."/>
            <person name="Bruce D."/>
            <person name="Goodwin L."/>
            <person name="Pitluck S."/>
            <person name="Mavromatis K."/>
            <person name="Pati A."/>
            <person name="Mikhailova N."/>
            <person name="Chen A."/>
            <person name="Palaniappan K."/>
            <person name="Land M."/>
            <person name="Hauser L."/>
            <person name="Chang Y.J."/>
            <person name="Jeffries C.D."/>
            <person name="Detter J.C."/>
            <person name="Brettin T."/>
            <person name="Rohde M."/>
            <person name="Goker M."/>
            <person name="Bristow J."/>
            <person name="Markowitz V."/>
            <person name="Eisen J.A."/>
            <person name="Hugenholtz P."/>
            <person name="Kyrpides N.C."/>
            <person name="Klenk H.P."/>
        </authorList>
    </citation>
    <scope>NUCLEOTIDE SEQUENCE [LARGE SCALE GENOMIC DNA]</scope>
    <source>
        <strain evidence="3">DSM 14365 / CIP 107738 / JCM 11303 / AJ 13395 / SMP-2</strain>
    </source>
</reference>
<keyword evidence="3" id="KW-1185">Reference proteome</keyword>
<organism evidence="2 3">
    <name type="scientific">Haliangium ochraceum (strain DSM 14365 / JCM 11303 / SMP-2)</name>
    <dbReference type="NCBI Taxonomy" id="502025"/>
    <lineage>
        <taxon>Bacteria</taxon>
        <taxon>Pseudomonadati</taxon>
        <taxon>Myxococcota</taxon>
        <taxon>Polyangia</taxon>
        <taxon>Haliangiales</taxon>
        <taxon>Kofleriaceae</taxon>
        <taxon>Haliangium</taxon>
    </lineage>
</organism>
<dbReference type="Proteomes" id="UP000001880">
    <property type="component" value="Chromosome"/>
</dbReference>
<feature type="chain" id="PRO_5003011688" description="Lipoprotein" evidence="1">
    <location>
        <begin position="20"/>
        <end position="139"/>
    </location>
</feature>
<sequence>MVRRGWCLLVSAALLSAGATGCFPCEPDGDGGGAVDAGPGGAAVFNPTIQADLDSGGCGVSGCHEAATSPRVFRFTPAPGDEETFMANYQATVDQASGYEEDPDASELMLHVTGTGYHSLDDSTVERWRMWITDGMPYE</sequence>
<dbReference type="PROSITE" id="PS51257">
    <property type="entry name" value="PROKAR_LIPOPROTEIN"/>
    <property type="match status" value="1"/>
</dbReference>
<dbReference type="HOGENOM" id="CLU_1842327_0_0_7"/>
<evidence type="ECO:0008006" key="4">
    <source>
        <dbReference type="Google" id="ProtNLM"/>
    </source>
</evidence>